<dbReference type="InParanoid" id="A0A0R0EGX3"/>
<proteinExistence type="predicted"/>
<reference evidence="2" key="2">
    <citation type="submission" date="2018-02" db="UniProtKB">
        <authorList>
            <consortium name="EnsemblPlants"/>
        </authorList>
    </citation>
    <scope>IDENTIFICATION</scope>
    <source>
        <strain evidence="2">Williams 82</strain>
    </source>
</reference>
<dbReference type="Proteomes" id="UP000008827">
    <property type="component" value="Chromosome 19"/>
</dbReference>
<dbReference type="AlphaFoldDB" id="A0A0R0EGX3"/>
<organism evidence="1">
    <name type="scientific">Glycine max</name>
    <name type="common">Soybean</name>
    <name type="synonym">Glycine hispida</name>
    <dbReference type="NCBI Taxonomy" id="3847"/>
    <lineage>
        <taxon>Eukaryota</taxon>
        <taxon>Viridiplantae</taxon>
        <taxon>Streptophyta</taxon>
        <taxon>Embryophyta</taxon>
        <taxon>Tracheophyta</taxon>
        <taxon>Spermatophyta</taxon>
        <taxon>Magnoliopsida</taxon>
        <taxon>eudicotyledons</taxon>
        <taxon>Gunneridae</taxon>
        <taxon>Pentapetalae</taxon>
        <taxon>rosids</taxon>
        <taxon>fabids</taxon>
        <taxon>Fabales</taxon>
        <taxon>Fabaceae</taxon>
        <taxon>Papilionoideae</taxon>
        <taxon>50 kb inversion clade</taxon>
        <taxon>NPAAA clade</taxon>
        <taxon>indigoferoid/millettioid clade</taxon>
        <taxon>Phaseoleae</taxon>
        <taxon>Glycine</taxon>
        <taxon>Glycine subgen. Soja</taxon>
    </lineage>
</organism>
<dbReference type="Gramene" id="KRG93435">
    <property type="protein sequence ID" value="KRG93435"/>
    <property type="gene ID" value="GLYMA_19G016200"/>
</dbReference>
<reference evidence="1" key="3">
    <citation type="submission" date="2018-07" db="EMBL/GenBank/DDBJ databases">
        <title>WGS assembly of Glycine max.</title>
        <authorList>
            <person name="Schmutz J."/>
            <person name="Cannon S."/>
            <person name="Schlueter J."/>
            <person name="Ma J."/>
            <person name="Mitros T."/>
            <person name="Nelson W."/>
            <person name="Hyten D."/>
            <person name="Song Q."/>
            <person name="Thelen J."/>
            <person name="Cheng J."/>
            <person name="Xu D."/>
            <person name="Hellsten U."/>
            <person name="May G."/>
            <person name="Yu Y."/>
            <person name="Sakurai T."/>
            <person name="Umezawa T."/>
            <person name="Bhattacharyya M."/>
            <person name="Sandhu D."/>
            <person name="Valliyodan B."/>
            <person name="Lindquist E."/>
            <person name="Peto M."/>
            <person name="Grant D."/>
            <person name="Shu S."/>
            <person name="Goodstein D."/>
            <person name="Barry K."/>
            <person name="Futrell-Griggs M."/>
            <person name="Abernathy B."/>
            <person name="Du J."/>
            <person name="Tian Z."/>
            <person name="Zhu L."/>
            <person name="Gill N."/>
            <person name="Joshi T."/>
            <person name="Libault M."/>
            <person name="Sethuraman A."/>
            <person name="Zhang X."/>
            <person name="Shinozaki K."/>
            <person name="Nguyen H."/>
            <person name="Wing R."/>
            <person name="Cregan P."/>
            <person name="Specht J."/>
            <person name="Grimwood J."/>
            <person name="Rokhsar D."/>
            <person name="Stacey G."/>
            <person name="Shoemaker R."/>
            <person name="Jackson S."/>
        </authorList>
    </citation>
    <scope>NUCLEOTIDE SEQUENCE</scope>
    <source>
        <tissue evidence="1">Callus</tissue>
    </source>
</reference>
<accession>A0A0R0EGX3</accession>
<evidence type="ECO:0000313" key="3">
    <source>
        <dbReference type="Proteomes" id="UP000008827"/>
    </source>
</evidence>
<dbReference type="EnsemblPlants" id="KRG93435">
    <property type="protein sequence ID" value="KRG93435"/>
    <property type="gene ID" value="GLYMA_19G016200"/>
</dbReference>
<evidence type="ECO:0000313" key="2">
    <source>
        <dbReference type="EnsemblPlants" id="KRG93435"/>
    </source>
</evidence>
<keyword evidence="3" id="KW-1185">Reference proteome</keyword>
<dbReference type="EMBL" id="CM000852">
    <property type="protein sequence ID" value="KRG93435.1"/>
    <property type="molecule type" value="Genomic_DNA"/>
</dbReference>
<evidence type="ECO:0000313" key="1">
    <source>
        <dbReference type="EMBL" id="KRG93435.1"/>
    </source>
</evidence>
<name>A0A0R0EGX3_SOYBN</name>
<sequence>MASASISDASLSTKKKRGLNLYWHSCGFRFT</sequence>
<gene>
    <name evidence="1" type="ORF">GLYMA_19G016200</name>
</gene>
<protein>
    <submittedName>
        <fullName evidence="1 2">Uncharacterized protein</fullName>
    </submittedName>
</protein>
<reference evidence="1 2" key="1">
    <citation type="journal article" date="2010" name="Nature">
        <title>Genome sequence of the palaeopolyploid soybean.</title>
        <authorList>
            <person name="Schmutz J."/>
            <person name="Cannon S.B."/>
            <person name="Schlueter J."/>
            <person name="Ma J."/>
            <person name="Mitros T."/>
            <person name="Nelson W."/>
            <person name="Hyten D.L."/>
            <person name="Song Q."/>
            <person name="Thelen J.J."/>
            <person name="Cheng J."/>
            <person name="Xu D."/>
            <person name="Hellsten U."/>
            <person name="May G.D."/>
            <person name="Yu Y."/>
            <person name="Sakurai T."/>
            <person name="Umezawa T."/>
            <person name="Bhattacharyya M.K."/>
            <person name="Sandhu D."/>
            <person name="Valliyodan B."/>
            <person name="Lindquist E."/>
            <person name="Peto M."/>
            <person name="Grant D."/>
            <person name="Shu S."/>
            <person name="Goodstein D."/>
            <person name="Barry K."/>
            <person name="Futrell-Griggs M."/>
            <person name="Abernathy B."/>
            <person name="Du J."/>
            <person name="Tian Z."/>
            <person name="Zhu L."/>
            <person name="Gill N."/>
            <person name="Joshi T."/>
            <person name="Libault M."/>
            <person name="Sethuraman A."/>
            <person name="Zhang X.-C."/>
            <person name="Shinozaki K."/>
            <person name="Nguyen H.T."/>
            <person name="Wing R.A."/>
            <person name="Cregan P."/>
            <person name="Specht J."/>
            <person name="Grimwood J."/>
            <person name="Rokhsar D."/>
            <person name="Stacey G."/>
            <person name="Shoemaker R.C."/>
            <person name="Jackson S.A."/>
        </authorList>
    </citation>
    <scope>NUCLEOTIDE SEQUENCE [LARGE SCALE GENOMIC DNA]</scope>
    <source>
        <strain evidence="2">cv. Williams 82</strain>
        <tissue evidence="1">Callus</tissue>
    </source>
</reference>